<dbReference type="InterPro" id="IPR012337">
    <property type="entry name" value="RNaseH-like_sf"/>
</dbReference>
<reference evidence="7" key="1">
    <citation type="submission" date="2023-11" db="EMBL/GenBank/DDBJ databases">
        <authorList>
            <person name="De Vega J J."/>
            <person name="De Vega J J."/>
        </authorList>
    </citation>
    <scope>NUCLEOTIDE SEQUENCE</scope>
</reference>
<keyword evidence="2" id="KW-0479">Metal-binding</keyword>
<evidence type="ECO:0000313" key="7">
    <source>
        <dbReference type="EMBL" id="CAK5275044.1"/>
    </source>
</evidence>
<dbReference type="InterPro" id="IPR008906">
    <property type="entry name" value="HATC_C_dom"/>
</dbReference>
<gene>
    <name evidence="7" type="ORF">MYCIT1_LOCUS22556</name>
</gene>
<organism evidence="7 8">
    <name type="scientific">Mycena citricolor</name>
    <dbReference type="NCBI Taxonomy" id="2018698"/>
    <lineage>
        <taxon>Eukaryota</taxon>
        <taxon>Fungi</taxon>
        <taxon>Dikarya</taxon>
        <taxon>Basidiomycota</taxon>
        <taxon>Agaricomycotina</taxon>
        <taxon>Agaricomycetes</taxon>
        <taxon>Agaricomycetidae</taxon>
        <taxon>Agaricales</taxon>
        <taxon>Marasmiineae</taxon>
        <taxon>Mycenaceae</taxon>
        <taxon>Mycena</taxon>
    </lineage>
</organism>
<comment type="caution">
    <text evidence="7">The sequence shown here is derived from an EMBL/GenBank/DDBJ whole genome shotgun (WGS) entry which is preliminary data.</text>
</comment>
<evidence type="ECO:0000256" key="3">
    <source>
        <dbReference type="ARBA" id="ARBA00022771"/>
    </source>
</evidence>
<comment type="subcellular location">
    <subcellularLocation>
        <location evidence="1">Nucleus</location>
    </subcellularLocation>
</comment>
<dbReference type="GO" id="GO:0008270">
    <property type="term" value="F:zinc ion binding"/>
    <property type="evidence" value="ECO:0007669"/>
    <property type="project" value="UniProtKB-KW"/>
</dbReference>
<name>A0AAD2HHK8_9AGAR</name>
<proteinExistence type="predicted"/>
<evidence type="ECO:0000256" key="1">
    <source>
        <dbReference type="ARBA" id="ARBA00004123"/>
    </source>
</evidence>
<dbReference type="Pfam" id="PF05699">
    <property type="entry name" value="Dimer_Tnp_hAT"/>
    <property type="match status" value="1"/>
</dbReference>
<dbReference type="GO" id="GO:0046983">
    <property type="term" value="F:protein dimerization activity"/>
    <property type="evidence" value="ECO:0007669"/>
    <property type="project" value="InterPro"/>
</dbReference>
<dbReference type="InterPro" id="IPR052035">
    <property type="entry name" value="ZnF_BED_domain_contain"/>
</dbReference>
<dbReference type="GO" id="GO:0005634">
    <property type="term" value="C:nucleus"/>
    <property type="evidence" value="ECO:0007669"/>
    <property type="project" value="UniProtKB-SubCell"/>
</dbReference>
<dbReference type="AlphaFoldDB" id="A0AAD2HHK8"/>
<evidence type="ECO:0000256" key="2">
    <source>
        <dbReference type="ARBA" id="ARBA00022723"/>
    </source>
</evidence>
<evidence type="ECO:0000259" key="6">
    <source>
        <dbReference type="Pfam" id="PF05699"/>
    </source>
</evidence>
<evidence type="ECO:0000256" key="4">
    <source>
        <dbReference type="ARBA" id="ARBA00022833"/>
    </source>
</evidence>
<dbReference type="EMBL" id="CAVNYO010000403">
    <property type="protein sequence ID" value="CAK5275044.1"/>
    <property type="molecule type" value="Genomic_DNA"/>
</dbReference>
<evidence type="ECO:0000313" key="8">
    <source>
        <dbReference type="Proteomes" id="UP001295794"/>
    </source>
</evidence>
<evidence type="ECO:0000256" key="5">
    <source>
        <dbReference type="ARBA" id="ARBA00023242"/>
    </source>
</evidence>
<dbReference type="SUPFAM" id="SSF53098">
    <property type="entry name" value="Ribonuclease H-like"/>
    <property type="match status" value="1"/>
</dbReference>
<dbReference type="PANTHER" id="PTHR46481:SF10">
    <property type="entry name" value="ZINC FINGER BED DOMAIN-CONTAINING PROTEIN 39"/>
    <property type="match status" value="1"/>
</dbReference>
<keyword evidence="8" id="KW-1185">Reference proteome</keyword>
<dbReference type="PANTHER" id="PTHR46481">
    <property type="entry name" value="ZINC FINGER BED DOMAIN-CONTAINING PROTEIN 4"/>
    <property type="match status" value="1"/>
</dbReference>
<sequence length="372" mass="42349">MDVMYKLGDELRELSALRRLRYLCVKICSSPQRRARFRLITQTKYTTSRNERGALVSTLMVIRDVRHRWNSTEAMITRGLLLREAIDAWVFERRELRPLLLSNSDWDLLESLGKLLKLFTAVTLQMSKRSTPTLPWVLPMYDTMLTHLENARDNISYPEVLRVAAGAGLTKLNEYYPKAQANQFNVIATLLHPSLGLGFFAAVDADRATRKQTSWDLVKHATTLFEHAFRSYQRAYDSEKMEAAKSAPPPPVANPSSLTSQIVARVASNSRNEAQPRVTRDELNEFWCAAQVYGAGDAQKPLLWWKEFGTHFPVASRMARDFLAIPGTSVSVERLFSQARNVCQDTRSSLKASTIKEAMLTKMWLKAGYIQL</sequence>
<feature type="domain" description="HAT C-terminal dimerisation" evidence="6">
    <location>
        <begin position="298"/>
        <end position="365"/>
    </location>
</feature>
<protein>
    <recommendedName>
        <fullName evidence="6">HAT C-terminal dimerisation domain-containing protein</fullName>
    </recommendedName>
</protein>
<accession>A0AAD2HHK8</accession>
<keyword evidence="3" id="KW-0863">Zinc-finger</keyword>
<dbReference type="Proteomes" id="UP001295794">
    <property type="component" value="Unassembled WGS sequence"/>
</dbReference>
<keyword evidence="4" id="KW-0862">Zinc</keyword>
<keyword evidence="5" id="KW-0539">Nucleus</keyword>